<dbReference type="AlphaFoldDB" id="A0A0W0SHN6"/>
<proteinExistence type="predicted"/>
<name>A0A0W0SHN6_9GAMM</name>
<dbReference type="OrthoDB" id="5635283at2"/>
<gene>
    <name evidence="1" type="ORF">Lche_0177</name>
</gene>
<accession>A0A0W0SHN6</accession>
<dbReference type="RefSeq" id="WP_014845126.1">
    <property type="nucleotide sequence ID" value="NZ_LNXW01000006.1"/>
</dbReference>
<evidence type="ECO:0000313" key="2">
    <source>
        <dbReference type="Proteomes" id="UP000054921"/>
    </source>
</evidence>
<dbReference type="Proteomes" id="UP000054921">
    <property type="component" value="Unassembled WGS sequence"/>
</dbReference>
<sequence>MKKLSFAVKANMNKPPRVHVQSADKKTTYGSFQANNCDEFDAWNKLSPEETIELKHYMNNMSAIEHYFSTKALSEQKDFRIKLPNSFIGTIDEISKLCSEEDINLNVYDAMISAAIGQLKIKTASLPDDKKQQALMLLNQLGLSENVKSDVSLKIQAVFSELLSIHNKSEKLHQKSIVLFNKDKSISPKTIEEIAKGDLSTSKWLVSCAIEILLEEKPDIVQKILSDNDILFLWATPSLKNNRPIKELLDKLGSLNNSEMLSSKLNSMTDFS</sequence>
<dbReference type="GeneID" id="93294252"/>
<reference evidence="1 2" key="1">
    <citation type="submission" date="2015-11" db="EMBL/GenBank/DDBJ databases">
        <title>Genomic analysis of 38 Legionella species identifies large and diverse effector repertoires.</title>
        <authorList>
            <person name="Burstein D."/>
            <person name="Amaro F."/>
            <person name="Zusman T."/>
            <person name="Lifshitz Z."/>
            <person name="Cohen O."/>
            <person name="Gilbert J.A."/>
            <person name="Pupko T."/>
            <person name="Shuman H.A."/>
            <person name="Segal G."/>
        </authorList>
    </citation>
    <scope>NUCLEOTIDE SEQUENCE [LARGE SCALE GENOMIC DNA]</scope>
    <source>
        <strain evidence="1 2">ORW</strain>
    </source>
</reference>
<dbReference type="STRING" id="28084.Lche_0177"/>
<organism evidence="1 2">
    <name type="scientific">Legionella cherrii</name>
    <dbReference type="NCBI Taxonomy" id="28084"/>
    <lineage>
        <taxon>Bacteria</taxon>
        <taxon>Pseudomonadati</taxon>
        <taxon>Pseudomonadota</taxon>
        <taxon>Gammaproteobacteria</taxon>
        <taxon>Legionellales</taxon>
        <taxon>Legionellaceae</taxon>
        <taxon>Legionella</taxon>
    </lineage>
</organism>
<evidence type="ECO:0000313" key="1">
    <source>
        <dbReference type="EMBL" id="KTC82954.1"/>
    </source>
</evidence>
<comment type="caution">
    <text evidence="1">The sequence shown here is derived from an EMBL/GenBank/DDBJ whole genome shotgun (WGS) entry which is preliminary data.</text>
</comment>
<dbReference type="EMBL" id="LNXW01000006">
    <property type="protein sequence ID" value="KTC82954.1"/>
    <property type="molecule type" value="Genomic_DNA"/>
</dbReference>
<protein>
    <submittedName>
        <fullName evidence="1">Uncharacterized protein</fullName>
    </submittedName>
</protein>
<dbReference type="PATRIC" id="fig|28084.5.peg.188"/>